<protein>
    <recommendedName>
        <fullName evidence="6">Copper transport protein</fullName>
    </recommendedName>
</protein>
<evidence type="ECO:0000256" key="1">
    <source>
        <dbReference type="ARBA" id="ARBA00006921"/>
    </source>
</evidence>
<gene>
    <name evidence="8" type="ORF">CQW23_18838</name>
</gene>
<dbReference type="GO" id="GO:0005886">
    <property type="term" value="C:plasma membrane"/>
    <property type="evidence" value="ECO:0007669"/>
    <property type="project" value="TreeGrafter"/>
</dbReference>
<dbReference type="PANTHER" id="PTHR12483:SF24">
    <property type="entry name" value="COPPER TRANSPORTER 2-RELATED"/>
    <property type="match status" value="1"/>
</dbReference>
<dbReference type="InterPro" id="IPR007274">
    <property type="entry name" value="Cop_transporter"/>
</dbReference>
<comment type="caution">
    <text evidence="8">The sequence shown here is derived from an EMBL/GenBank/DDBJ whole genome shotgun (WGS) entry which is preliminary data.</text>
</comment>
<keyword evidence="3 6" id="KW-0187">Copper transport</keyword>
<proteinExistence type="inferred from homology"/>
<comment type="similarity">
    <text evidence="1 6">Belongs to the copper transporter (Ctr) (TC 1.A.56) family. SLC31A subfamily.</text>
</comment>
<feature type="compositionally biased region" description="Polar residues" evidence="7">
    <location>
        <begin position="1"/>
        <end position="15"/>
    </location>
</feature>
<comment type="subcellular location">
    <subcellularLocation>
        <location evidence="6">Membrane</location>
        <topology evidence="6">Multi-pass membrane protein</topology>
    </subcellularLocation>
</comment>
<dbReference type="Pfam" id="PF04145">
    <property type="entry name" value="Ctr"/>
    <property type="match status" value="1"/>
</dbReference>
<keyword evidence="4 6" id="KW-1133">Transmembrane helix</keyword>
<accession>A0A2G2W430</accession>
<sequence length="120" mass="13202">MNNPSSHMSGASTMDMSAAPPTPATTNNHGNPMMHMTFFWGKNAEILFSGWPGYNNNIGMYILALFVIFTIGFAIEWLSYTDYISRSENNVTAGLIQTLLYGVRIGCAYLVMLAVMSFNG</sequence>
<feature type="non-terminal residue" evidence="8">
    <location>
        <position position="120"/>
    </location>
</feature>
<reference evidence="8 9" key="1">
    <citation type="journal article" date="2017" name="Genome Biol.">
        <title>New reference genome sequences of hot pepper reveal the massive evolution of plant disease-resistance genes by retroduplication.</title>
        <authorList>
            <person name="Kim S."/>
            <person name="Park J."/>
            <person name="Yeom S.I."/>
            <person name="Kim Y.M."/>
            <person name="Seo E."/>
            <person name="Kim K.T."/>
            <person name="Kim M.S."/>
            <person name="Lee J.M."/>
            <person name="Cheong K."/>
            <person name="Shin H.S."/>
            <person name="Kim S.B."/>
            <person name="Han K."/>
            <person name="Lee J."/>
            <person name="Park M."/>
            <person name="Lee H.A."/>
            <person name="Lee H.Y."/>
            <person name="Lee Y."/>
            <person name="Oh S."/>
            <person name="Lee J.H."/>
            <person name="Choi E."/>
            <person name="Choi E."/>
            <person name="Lee S.E."/>
            <person name="Jeon J."/>
            <person name="Kim H."/>
            <person name="Choi G."/>
            <person name="Song H."/>
            <person name="Lee J."/>
            <person name="Lee S.C."/>
            <person name="Kwon J.K."/>
            <person name="Lee H.Y."/>
            <person name="Koo N."/>
            <person name="Hong Y."/>
            <person name="Kim R.W."/>
            <person name="Kang W.H."/>
            <person name="Huh J.H."/>
            <person name="Kang B.C."/>
            <person name="Yang T.J."/>
            <person name="Lee Y.H."/>
            <person name="Bennetzen J.L."/>
            <person name="Choi D."/>
        </authorList>
    </citation>
    <scope>NUCLEOTIDE SEQUENCE [LARGE SCALE GENOMIC DNA]</scope>
    <source>
        <strain evidence="9">cv. PBC81</strain>
    </source>
</reference>
<evidence type="ECO:0000313" key="9">
    <source>
        <dbReference type="Proteomes" id="UP000224567"/>
    </source>
</evidence>
<dbReference type="PANTHER" id="PTHR12483">
    <property type="entry name" value="SOLUTE CARRIER FAMILY 31 COPPER TRANSPORTERS"/>
    <property type="match status" value="1"/>
</dbReference>
<keyword evidence="6" id="KW-0406">Ion transport</keyword>
<keyword evidence="6" id="KW-0186">Copper</keyword>
<name>A0A2G2W430_CAPBA</name>
<evidence type="ECO:0000256" key="3">
    <source>
        <dbReference type="ARBA" id="ARBA00022796"/>
    </source>
</evidence>
<evidence type="ECO:0000256" key="4">
    <source>
        <dbReference type="ARBA" id="ARBA00022989"/>
    </source>
</evidence>
<evidence type="ECO:0000313" key="8">
    <source>
        <dbReference type="EMBL" id="PHT39984.1"/>
    </source>
</evidence>
<dbReference type="Proteomes" id="UP000224567">
    <property type="component" value="Unassembled WGS sequence"/>
</dbReference>
<organism evidence="8 9">
    <name type="scientific">Capsicum baccatum</name>
    <name type="common">Peruvian pepper</name>
    <dbReference type="NCBI Taxonomy" id="33114"/>
    <lineage>
        <taxon>Eukaryota</taxon>
        <taxon>Viridiplantae</taxon>
        <taxon>Streptophyta</taxon>
        <taxon>Embryophyta</taxon>
        <taxon>Tracheophyta</taxon>
        <taxon>Spermatophyta</taxon>
        <taxon>Magnoliopsida</taxon>
        <taxon>eudicotyledons</taxon>
        <taxon>Gunneridae</taxon>
        <taxon>Pentapetalae</taxon>
        <taxon>asterids</taxon>
        <taxon>lamiids</taxon>
        <taxon>Solanales</taxon>
        <taxon>Solanaceae</taxon>
        <taxon>Solanoideae</taxon>
        <taxon>Capsiceae</taxon>
        <taxon>Capsicum</taxon>
    </lineage>
</organism>
<keyword evidence="5 6" id="KW-0472">Membrane</keyword>
<dbReference type="EMBL" id="MLFT02000008">
    <property type="protein sequence ID" value="PHT39984.1"/>
    <property type="molecule type" value="Genomic_DNA"/>
</dbReference>
<evidence type="ECO:0000256" key="7">
    <source>
        <dbReference type="SAM" id="MobiDB-lite"/>
    </source>
</evidence>
<feature type="region of interest" description="Disordered" evidence="7">
    <location>
        <begin position="1"/>
        <end position="28"/>
    </location>
</feature>
<keyword evidence="6" id="KW-0813">Transport</keyword>
<evidence type="ECO:0000256" key="5">
    <source>
        <dbReference type="ARBA" id="ARBA00023136"/>
    </source>
</evidence>
<dbReference type="OrthoDB" id="73901at2759"/>
<keyword evidence="9" id="KW-1185">Reference proteome</keyword>
<reference evidence="9" key="2">
    <citation type="journal article" date="2017" name="J. Anim. Genet.">
        <title>Multiple reference genome sequences of hot pepper reveal the massive evolution of plant disease resistance genes by retroduplication.</title>
        <authorList>
            <person name="Kim S."/>
            <person name="Park J."/>
            <person name="Yeom S.-I."/>
            <person name="Kim Y.-M."/>
            <person name="Seo E."/>
            <person name="Kim K.-T."/>
            <person name="Kim M.-S."/>
            <person name="Lee J.M."/>
            <person name="Cheong K."/>
            <person name="Shin H.-S."/>
            <person name="Kim S.-B."/>
            <person name="Han K."/>
            <person name="Lee J."/>
            <person name="Park M."/>
            <person name="Lee H.-A."/>
            <person name="Lee H.-Y."/>
            <person name="Lee Y."/>
            <person name="Oh S."/>
            <person name="Lee J.H."/>
            <person name="Choi E."/>
            <person name="Choi E."/>
            <person name="Lee S.E."/>
            <person name="Jeon J."/>
            <person name="Kim H."/>
            <person name="Choi G."/>
            <person name="Song H."/>
            <person name="Lee J."/>
            <person name="Lee S.-C."/>
            <person name="Kwon J.-K."/>
            <person name="Lee H.-Y."/>
            <person name="Koo N."/>
            <person name="Hong Y."/>
            <person name="Kim R.W."/>
            <person name="Kang W.-H."/>
            <person name="Huh J.H."/>
            <person name="Kang B.-C."/>
            <person name="Yang T.-J."/>
            <person name="Lee Y.-H."/>
            <person name="Bennetzen J.L."/>
            <person name="Choi D."/>
        </authorList>
    </citation>
    <scope>NUCLEOTIDE SEQUENCE [LARGE SCALE GENOMIC DNA]</scope>
    <source>
        <strain evidence="9">cv. PBC81</strain>
    </source>
</reference>
<evidence type="ECO:0000256" key="6">
    <source>
        <dbReference type="RuleBase" id="RU367022"/>
    </source>
</evidence>
<dbReference type="STRING" id="33114.A0A2G2W430"/>
<keyword evidence="2 6" id="KW-0812">Transmembrane</keyword>
<feature type="transmembrane region" description="Helical" evidence="6">
    <location>
        <begin position="99"/>
        <end position="118"/>
    </location>
</feature>
<dbReference type="AlphaFoldDB" id="A0A2G2W430"/>
<dbReference type="GO" id="GO:0005375">
    <property type="term" value="F:copper ion transmembrane transporter activity"/>
    <property type="evidence" value="ECO:0007669"/>
    <property type="project" value="UniProtKB-UniRule"/>
</dbReference>
<evidence type="ECO:0000256" key="2">
    <source>
        <dbReference type="ARBA" id="ARBA00022692"/>
    </source>
</evidence>
<feature type="transmembrane region" description="Helical" evidence="6">
    <location>
        <begin position="58"/>
        <end position="78"/>
    </location>
</feature>